<dbReference type="SMART" id="SM00836">
    <property type="entry name" value="DALR_1"/>
    <property type="match status" value="1"/>
</dbReference>
<comment type="catalytic activity">
    <reaction evidence="8">
        <text>tRNA(Arg) + L-arginine + ATP = L-arginyl-tRNA(Arg) + AMP + diphosphate</text>
        <dbReference type="Rhea" id="RHEA:20301"/>
        <dbReference type="Rhea" id="RHEA-COMP:9658"/>
        <dbReference type="Rhea" id="RHEA-COMP:9673"/>
        <dbReference type="ChEBI" id="CHEBI:30616"/>
        <dbReference type="ChEBI" id="CHEBI:32682"/>
        <dbReference type="ChEBI" id="CHEBI:33019"/>
        <dbReference type="ChEBI" id="CHEBI:78442"/>
        <dbReference type="ChEBI" id="CHEBI:78513"/>
        <dbReference type="ChEBI" id="CHEBI:456215"/>
        <dbReference type="EC" id="6.1.1.19"/>
    </reaction>
</comment>
<dbReference type="SUPFAM" id="SSF55190">
    <property type="entry name" value="Arginyl-tRNA synthetase (ArgRS), N-terminal 'additional' domain"/>
    <property type="match status" value="1"/>
</dbReference>
<dbReference type="InterPro" id="IPR036695">
    <property type="entry name" value="Arg-tRNA-synth_N_sf"/>
</dbReference>
<evidence type="ECO:0000256" key="6">
    <source>
        <dbReference type="ARBA" id="ARBA00022917"/>
    </source>
</evidence>
<dbReference type="Gene3D" id="3.40.50.620">
    <property type="entry name" value="HUPs"/>
    <property type="match status" value="1"/>
</dbReference>
<dbReference type="InterPro" id="IPR009080">
    <property type="entry name" value="tRNAsynth_Ia_anticodon-bd"/>
</dbReference>
<proteinExistence type="inferred from homology"/>
<dbReference type="AlphaFoldDB" id="A0A1X2IZ02"/>
<evidence type="ECO:0000259" key="12">
    <source>
        <dbReference type="SMART" id="SM01016"/>
    </source>
</evidence>
<evidence type="ECO:0000256" key="9">
    <source>
        <dbReference type="RuleBase" id="RU363038"/>
    </source>
</evidence>
<dbReference type="Gene3D" id="3.30.1360.70">
    <property type="entry name" value="Arginyl tRNA synthetase N-terminal domain"/>
    <property type="match status" value="1"/>
</dbReference>
<evidence type="ECO:0000256" key="8">
    <source>
        <dbReference type="ARBA" id="ARBA00049339"/>
    </source>
</evidence>
<dbReference type="InterPro" id="IPR035684">
    <property type="entry name" value="ArgRS_core"/>
</dbReference>
<evidence type="ECO:0000256" key="1">
    <source>
        <dbReference type="ARBA" id="ARBA00005594"/>
    </source>
</evidence>
<keyword evidence="6 9" id="KW-0648">Protein biosynthesis</keyword>
<keyword evidence="4 9" id="KW-0547">Nucleotide-binding</keyword>
<dbReference type="InterPro" id="IPR014729">
    <property type="entry name" value="Rossmann-like_a/b/a_fold"/>
</dbReference>
<dbReference type="InterPro" id="IPR008909">
    <property type="entry name" value="DALR_anticod-bd"/>
</dbReference>
<dbReference type="PANTHER" id="PTHR11956">
    <property type="entry name" value="ARGINYL-TRNA SYNTHETASE"/>
    <property type="match status" value="1"/>
</dbReference>
<accession>A0A1X2IZ02</accession>
<evidence type="ECO:0000259" key="11">
    <source>
        <dbReference type="SMART" id="SM00836"/>
    </source>
</evidence>
<dbReference type="InterPro" id="IPR001278">
    <property type="entry name" value="Arg-tRNA-ligase"/>
</dbReference>
<dbReference type="FunFam" id="1.10.730.10:FF:000006">
    <property type="entry name" value="Arginyl-tRNA synthetase 2, mitochondrial"/>
    <property type="match status" value="1"/>
</dbReference>
<dbReference type="OrthoDB" id="68056at2759"/>
<evidence type="ECO:0000256" key="7">
    <source>
        <dbReference type="ARBA" id="ARBA00023146"/>
    </source>
</evidence>
<organism evidence="13 14">
    <name type="scientific">Absidia repens</name>
    <dbReference type="NCBI Taxonomy" id="90262"/>
    <lineage>
        <taxon>Eukaryota</taxon>
        <taxon>Fungi</taxon>
        <taxon>Fungi incertae sedis</taxon>
        <taxon>Mucoromycota</taxon>
        <taxon>Mucoromycotina</taxon>
        <taxon>Mucoromycetes</taxon>
        <taxon>Mucorales</taxon>
        <taxon>Cunninghamellaceae</taxon>
        <taxon>Absidia</taxon>
    </lineage>
</organism>
<dbReference type="SUPFAM" id="SSF52374">
    <property type="entry name" value="Nucleotidylyl transferase"/>
    <property type="match status" value="1"/>
</dbReference>
<name>A0A1X2IZ02_9FUNG</name>
<sequence>MASGQSTIENLKAKDPHSHCGHSDKLKWQHGIANQLSDLLNNDIDPDQLCDNLTTSKNPKHGQFALPLHRIQRLFKSEPWCSMNPVELAEWIVTKLSPSDYVEKASAIGTFVNFAIPKATFTESILQQIVNEGKQYGFYSDNSASDSSMVVISCDLPMLPLFLNPGHYRGLVLATFLQRSYRNQGQKVRLINTLTTWNADFGYLALAVLKYGLCPSSGQDLLMYMNQIYTQVRRDALKDDEVETTAQNYLLGLEKGDSEMTSLWQQLQGTMIKEYQQLFDQRLFIDFDLHICGTPGDDLANTYDLLEQCNGLVKAENGEWRMDLESAGLGRPLLRNSNGISTLLTRDIAQLIKQERNMENQDFIEYHIAGHHLTSHLQQLHHIITEINLSPKSNSFGQRRCLQRTHLDFGKVQSEATLGFELLDCLNSLQQTMLEIMEENEGTEKYDAMMAQLGQLSATTKNKMMSDLPTTTEEKGYERDHCPGMSIDDLAKQHADKLGVCTMIAHQLAQRRSKPMVFSSSSPPDVFGNSGVFLQYVHSRLCGIERQLFKRGLLLLSTNNDDDNNNNYVLPTNSALGMGKLLYQQEAFDVVDVVTEFPRMMQQSQLTKDPSTLVTYLFKLARTANQSLYRLRIKDTQKELALARWTLFWAAKQTLANGLTALGIDPVYRI</sequence>
<dbReference type="GO" id="GO:0004814">
    <property type="term" value="F:arginine-tRNA ligase activity"/>
    <property type="evidence" value="ECO:0007669"/>
    <property type="project" value="UniProtKB-EC"/>
</dbReference>
<dbReference type="STRING" id="90262.A0A1X2IZ02"/>
<dbReference type="GO" id="GO:0032543">
    <property type="term" value="P:mitochondrial translation"/>
    <property type="evidence" value="ECO:0007669"/>
    <property type="project" value="TreeGrafter"/>
</dbReference>
<dbReference type="Pfam" id="PF00750">
    <property type="entry name" value="tRNA-synt_1d"/>
    <property type="match status" value="1"/>
</dbReference>
<comment type="caution">
    <text evidence="13">The sequence shown here is derived from an EMBL/GenBank/DDBJ whole genome shotgun (WGS) entry which is preliminary data.</text>
</comment>
<feature type="region of interest" description="Disordered" evidence="10">
    <location>
        <begin position="1"/>
        <end position="22"/>
    </location>
</feature>
<dbReference type="Proteomes" id="UP000193560">
    <property type="component" value="Unassembled WGS sequence"/>
</dbReference>
<feature type="domain" description="Arginyl tRNA synthetase N-terminal" evidence="12">
    <location>
        <begin position="30"/>
        <end position="116"/>
    </location>
</feature>
<evidence type="ECO:0000256" key="5">
    <source>
        <dbReference type="ARBA" id="ARBA00022840"/>
    </source>
</evidence>
<evidence type="ECO:0000256" key="10">
    <source>
        <dbReference type="SAM" id="MobiDB-lite"/>
    </source>
</evidence>
<feature type="domain" description="DALR anticodon binding" evidence="11">
    <location>
        <begin position="534"/>
        <end position="670"/>
    </location>
</feature>
<dbReference type="SMART" id="SM01016">
    <property type="entry name" value="Arg_tRNA_synt_N"/>
    <property type="match status" value="1"/>
</dbReference>
<dbReference type="GO" id="GO:0006420">
    <property type="term" value="P:arginyl-tRNA aminoacylation"/>
    <property type="evidence" value="ECO:0007669"/>
    <property type="project" value="InterPro"/>
</dbReference>
<comment type="similarity">
    <text evidence="1 9">Belongs to the class-I aminoacyl-tRNA synthetase family.</text>
</comment>
<keyword evidence="3 9" id="KW-0436">Ligase</keyword>
<reference evidence="13 14" key="1">
    <citation type="submission" date="2016-07" db="EMBL/GenBank/DDBJ databases">
        <title>Pervasive Adenine N6-methylation of Active Genes in Fungi.</title>
        <authorList>
            <consortium name="DOE Joint Genome Institute"/>
            <person name="Mondo S.J."/>
            <person name="Dannebaum R.O."/>
            <person name="Kuo R.C."/>
            <person name="Labutti K."/>
            <person name="Haridas S."/>
            <person name="Kuo A."/>
            <person name="Salamov A."/>
            <person name="Ahrendt S.R."/>
            <person name="Lipzen A."/>
            <person name="Sullivan W."/>
            <person name="Andreopoulos W.B."/>
            <person name="Clum A."/>
            <person name="Lindquist E."/>
            <person name="Daum C."/>
            <person name="Ramamoorthy G.K."/>
            <person name="Gryganskyi A."/>
            <person name="Culley D."/>
            <person name="Magnuson J.K."/>
            <person name="James T.Y."/>
            <person name="O'Malley M.A."/>
            <person name="Stajich J.E."/>
            <person name="Spatafora J.W."/>
            <person name="Visel A."/>
            <person name="Grigoriev I.V."/>
        </authorList>
    </citation>
    <scope>NUCLEOTIDE SEQUENCE [LARGE SCALE GENOMIC DNA]</scope>
    <source>
        <strain evidence="13 14">NRRL 1336</strain>
    </source>
</reference>
<protein>
    <recommendedName>
        <fullName evidence="2">arginine--tRNA ligase</fullName>
        <ecNumber evidence="2">6.1.1.19</ecNumber>
    </recommendedName>
</protein>
<evidence type="ECO:0000256" key="3">
    <source>
        <dbReference type="ARBA" id="ARBA00022598"/>
    </source>
</evidence>
<dbReference type="SUPFAM" id="SSF47323">
    <property type="entry name" value="Anticodon-binding domain of a subclass of class I aminoacyl-tRNA synthetases"/>
    <property type="match status" value="1"/>
</dbReference>
<dbReference type="InterPro" id="IPR005148">
    <property type="entry name" value="Arg-tRNA-synth_N"/>
</dbReference>
<gene>
    <name evidence="13" type="ORF">BCR42DRAFT_446471</name>
</gene>
<dbReference type="GO" id="GO:0005524">
    <property type="term" value="F:ATP binding"/>
    <property type="evidence" value="ECO:0007669"/>
    <property type="project" value="UniProtKB-KW"/>
</dbReference>
<dbReference type="Gene3D" id="1.10.730.10">
    <property type="entry name" value="Isoleucyl-tRNA Synthetase, Domain 1"/>
    <property type="match status" value="1"/>
</dbReference>
<dbReference type="PANTHER" id="PTHR11956:SF11">
    <property type="entry name" value="ARGININE--TRNA LIGASE, MITOCHONDRIAL-RELATED"/>
    <property type="match status" value="1"/>
</dbReference>
<dbReference type="GO" id="GO:0005739">
    <property type="term" value="C:mitochondrion"/>
    <property type="evidence" value="ECO:0007669"/>
    <property type="project" value="TreeGrafter"/>
</dbReference>
<evidence type="ECO:0000313" key="14">
    <source>
        <dbReference type="Proteomes" id="UP000193560"/>
    </source>
</evidence>
<feature type="compositionally biased region" description="Basic and acidic residues" evidence="10">
    <location>
        <begin position="11"/>
        <end position="22"/>
    </location>
</feature>
<dbReference type="EMBL" id="MCGE01000002">
    <property type="protein sequence ID" value="ORZ24538.1"/>
    <property type="molecule type" value="Genomic_DNA"/>
</dbReference>
<evidence type="ECO:0000256" key="2">
    <source>
        <dbReference type="ARBA" id="ARBA00012837"/>
    </source>
</evidence>
<evidence type="ECO:0000313" key="13">
    <source>
        <dbReference type="EMBL" id="ORZ24538.1"/>
    </source>
</evidence>
<keyword evidence="5 9" id="KW-0067">ATP-binding</keyword>
<dbReference type="Pfam" id="PF05746">
    <property type="entry name" value="DALR_1"/>
    <property type="match status" value="1"/>
</dbReference>
<dbReference type="Pfam" id="PF03485">
    <property type="entry name" value="Arg_tRNA_synt_N"/>
    <property type="match status" value="1"/>
</dbReference>
<keyword evidence="14" id="KW-1185">Reference proteome</keyword>
<dbReference type="EC" id="6.1.1.19" evidence="2"/>
<evidence type="ECO:0000256" key="4">
    <source>
        <dbReference type="ARBA" id="ARBA00022741"/>
    </source>
</evidence>
<keyword evidence="7 9" id="KW-0030">Aminoacyl-tRNA synthetase</keyword>